<comment type="caution">
    <text evidence="7">Lacks conserved residue(s) required for the propagation of feature annotation.</text>
</comment>
<dbReference type="InterPro" id="IPR027417">
    <property type="entry name" value="P-loop_NTPase"/>
</dbReference>
<evidence type="ECO:0000256" key="4">
    <source>
        <dbReference type="ARBA" id="ARBA00023123"/>
    </source>
</evidence>
<dbReference type="WBParaSite" id="ACOC_0000543301-mRNA-1">
    <property type="protein sequence ID" value="ACOC_0000543301-mRNA-1"/>
    <property type="gene ID" value="ACOC_0000543301"/>
</dbReference>
<dbReference type="PROSITE" id="PS51456">
    <property type="entry name" value="MYOSIN_MOTOR"/>
    <property type="match status" value="1"/>
</dbReference>
<sequence length="560" mass="63974">MVWSNQFRDFLNGDFVWIEPAEREGIAVGGRVLDHDHGRMKIVDDFGEERWLSTDQRVRLMHPASVQGAEDMAMLVDFHESAILRNVLIRFRENLIYTYSGSILIAVNPYMNIPIYTAEQIRMYKRKRIGELPPHIFAIADNAYRNMRSLGRNQSVVICGESGAGKTESTKLILQFLAATSGQHSWIEQQVLEANPILEAFGNAKTMRNDNSSRFGKYVEVHFNSAGSIEGARIQKYLLEKSRIIAQSKGERNYHIFYCILAGLSSEEKRNFELGRLSDYFYLTQAKLTIRSLKGKSFVADGRDDAADLEEIRSAMKMLLFKEAEIRTIIQVLAAILHIGNIKYRSTVVDTIEAVEVSDEANVARIARLLQRRVESNNGKFGAGGAHCPAFRANTWLLIGTQTPFWGKRHNSWFHGSRPRNDPSQRHSIGVLDIFGFEHFEINSFEQLCINYANESLQQFFVQHIFKIEQAEYNQEQINWRQMKFVDNQETLKLIAGIPMNIFSLIDEESIFPKGTDQSMLEKLHSTHSNASLYLKPKSELQKSFGVKHFAGAVFYHTKG</sequence>
<dbReference type="GO" id="GO:0003779">
    <property type="term" value="F:actin binding"/>
    <property type="evidence" value="ECO:0007669"/>
    <property type="project" value="UniProtKB-KW"/>
</dbReference>
<comment type="similarity">
    <text evidence="1 7">Belongs to the TRAFAC class myosin-kinesin ATPase superfamily. Myosin family.</text>
</comment>
<organism evidence="11">
    <name type="scientific">Angiostrongylus costaricensis</name>
    <name type="common">Nematode worm</name>
    <dbReference type="NCBI Taxonomy" id="334426"/>
    <lineage>
        <taxon>Eukaryota</taxon>
        <taxon>Metazoa</taxon>
        <taxon>Ecdysozoa</taxon>
        <taxon>Nematoda</taxon>
        <taxon>Chromadorea</taxon>
        <taxon>Rhabditida</taxon>
        <taxon>Rhabditina</taxon>
        <taxon>Rhabditomorpha</taxon>
        <taxon>Strongyloidea</taxon>
        <taxon>Metastrongylidae</taxon>
        <taxon>Angiostrongylus</taxon>
    </lineage>
</organism>
<dbReference type="PANTHER" id="PTHR22692">
    <property type="entry name" value="MYOSIN VII, XV"/>
    <property type="match status" value="1"/>
</dbReference>
<keyword evidence="4 7" id="KW-0518">Myosin</keyword>
<dbReference type="STRING" id="334426.A0A158PGP0"/>
<evidence type="ECO:0000256" key="6">
    <source>
        <dbReference type="ARBA" id="ARBA00023203"/>
    </source>
</evidence>
<evidence type="ECO:0000256" key="5">
    <source>
        <dbReference type="ARBA" id="ARBA00023175"/>
    </source>
</evidence>
<dbReference type="Gene3D" id="1.20.58.530">
    <property type="match status" value="1"/>
</dbReference>
<evidence type="ECO:0000313" key="9">
    <source>
        <dbReference type="EMBL" id="VDM57019.1"/>
    </source>
</evidence>
<dbReference type="InterPro" id="IPR001609">
    <property type="entry name" value="Myosin_head_motor_dom-like"/>
</dbReference>
<dbReference type="Proteomes" id="UP000267027">
    <property type="component" value="Unassembled WGS sequence"/>
</dbReference>
<keyword evidence="6 7" id="KW-0009">Actin-binding</keyword>
<evidence type="ECO:0000313" key="11">
    <source>
        <dbReference type="WBParaSite" id="ACOC_0000543301-mRNA-1"/>
    </source>
</evidence>
<dbReference type="Gene3D" id="3.40.850.10">
    <property type="entry name" value="Kinesin motor domain"/>
    <property type="match status" value="2"/>
</dbReference>
<dbReference type="GO" id="GO:0016459">
    <property type="term" value="C:myosin complex"/>
    <property type="evidence" value="ECO:0007669"/>
    <property type="project" value="UniProtKB-KW"/>
</dbReference>
<dbReference type="AlphaFoldDB" id="A0A158PGP0"/>
<evidence type="ECO:0000256" key="1">
    <source>
        <dbReference type="ARBA" id="ARBA00008314"/>
    </source>
</evidence>
<dbReference type="SUPFAM" id="SSF52540">
    <property type="entry name" value="P-loop containing nucleoside triphosphate hydrolases"/>
    <property type="match status" value="1"/>
</dbReference>
<evidence type="ECO:0000256" key="3">
    <source>
        <dbReference type="ARBA" id="ARBA00022840"/>
    </source>
</evidence>
<keyword evidence="2 7" id="KW-0547">Nucleotide-binding</keyword>
<reference evidence="9 10" key="2">
    <citation type="submission" date="2018-11" db="EMBL/GenBank/DDBJ databases">
        <authorList>
            <consortium name="Pathogen Informatics"/>
        </authorList>
    </citation>
    <scope>NUCLEOTIDE SEQUENCE [LARGE SCALE GENOMIC DNA]</scope>
    <source>
        <strain evidence="9 10">Costa Rica</strain>
    </source>
</reference>
<dbReference type="EMBL" id="UYYA01003871">
    <property type="protein sequence ID" value="VDM57019.1"/>
    <property type="molecule type" value="Genomic_DNA"/>
</dbReference>
<dbReference type="Pfam" id="PF00063">
    <property type="entry name" value="Myosin_head"/>
    <property type="match status" value="2"/>
</dbReference>
<dbReference type="OrthoDB" id="6108017at2759"/>
<proteinExistence type="inferred from homology"/>
<dbReference type="Gene3D" id="1.20.120.720">
    <property type="entry name" value="Myosin VI head, motor domain, U50 subdomain"/>
    <property type="match status" value="1"/>
</dbReference>
<dbReference type="InterPro" id="IPR036961">
    <property type="entry name" value="Kinesin_motor_dom_sf"/>
</dbReference>
<protein>
    <submittedName>
        <fullName evidence="11">Myosin motor domain-containing protein</fullName>
    </submittedName>
</protein>
<feature type="binding site" evidence="7">
    <location>
        <begin position="160"/>
        <end position="167"/>
    </location>
    <ligand>
        <name>ATP</name>
        <dbReference type="ChEBI" id="CHEBI:30616"/>
    </ligand>
</feature>
<name>A0A158PGP0_ANGCS</name>
<dbReference type="SMART" id="SM00242">
    <property type="entry name" value="MYSc"/>
    <property type="match status" value="1"/>
</dbReference>
<feature type="domain" description="Myosin motor" evidence="8">
    <location>
        <begin position="67"/>
        <end position="560"/>
    </location>
</feature>
<evidence type="ECO:0000256" key="7">
    <source>
        <dbReference type="PROSITE-ProRule" id="PRU00782"/>
    </source>
</evidence>
<dbReference type="Pfam" id="PF24123">
    <property type="entry name" value="Myosin_VII_N"/>
    <property type="match status" value="1"/>
</dbReference>
<keyword evidence="10" id="KW-1185">Reference proteome</keyword>
<dbReference type="PANTHER" id="PTHR22692:SF33">
    <property type="entry name" value="MYOSIN"/>
    <property type="match status" value="1"/>
</dbReference>
<gene>
    <name evidence="9" type="ORF">ACOC_LOCUS5434</name>
</gene>
<reference evidence="11" key="1">
    <citation type="submission" date="2016-04" db="UniProtKB">
        <authorList>
            <consortium name="WormBaseParasite"/>
        </authorList>
    </citation>
    <scope>IDENTIFICATION</scope>
</reference>
<dbReference type="PRINTS" id="PR00193">
    <property type="entry name" value="MYOSINHEAVY"/>
</dbReference>
<keyword evidence="5 7" id="KW-0505">Motor protein</keyword>
<evidence type="ECO:0000259" key="8">
    <source>
        <dbReference type="PROSITE" id="PS51456"/>
    </source>
</evidence>
<dbReference type="FunFam" id="1.10.10.820:FF:000001">
    <property type="entry name" value="Myosin heavy chain"/>
    <property type="match status" value="1"/>
</dbReference>
<dbReference type="GO" id="GO:0005524">
    <property type="term" value="F:ATP binding"/>
    <property type="evidence" value="ECO:0007669"/>
    <property type="project" value="UniProtKB-UniRule"/>
</dbReference>
<evidence type="ECO:0000313" key="10">
    <source>
        <dbReference type="Proteomes" id="UP000267027"/>
    </source>
</evidence>
<keyword evidence="3 7" id="KW-0067">ATP-binding</keyword>
<dbReference type="OMA" id="MEATEIK"/>
<accession>A0A158PGP0</accession>
<dbReference type="GO" id="GO:0003774">
    <property type="term" value="F:cytoskeletal motor activity"/>
    <property type="evidence" value="ECO:0007669"/>
    <property type="project" value="UniProtKB-UniRule"/>
</dbReference>
<dbReference type="InterPro" id="IPR057130">
    <property type="entry name" value="Myosin_VII_N"/>
</dbReference>
<dbReference type="InterPro" id="IPR051567">
    <property type="entry name" value="Unconventional_Myosin_ATPase"/>
</dbReference>
<evidence type="ECO:0000256" key="2">
    <source>
        <dbReference type="ARBA" id="ARBA00022741"/>
    </source>
</evidence>
<dbReference type="Gene3D" id="1.10.10.820">
    <property type="match status" value="1"/>
</dbReference>